<reference evidence="2" key="1">
    <citation type="submission" date="2022-02" db="EMBL/GenBank/DDBJ databases">
        <authorList>
            <person name="Henning P.M."/>
            <person name="McCubbin A.G."/>
            <person name="Shore J.S."/>
        </authorList>
    </citation>
    <scope>NUCLEOTIDE SEQUENCE</scope>
    <source>
        <strain evidence="2">F60SS</strain>
        <tissue evidence="2">Leaves</tissue>
    </source>
</reference>
<evidence type="ECO:0000256" key="1">
    <source>
        <dbReference type="SAM" id="MobiDB-lite"/>
    </source>
</evidence>
<dbReference type="Proteomes" id="UP001141552">
    <property type="component" value="Unassembled WGS sequence"/>
</dbReference>
<name>A0A9Q0FAE7_9ROSI</name>
<evidence type="ECO:0000313" key="3">
    <source>
        <dbReference type="Proteomes" id="UP001141552"/>
    </source>
</evidence>
<evidence type="ECO:0000313" key="2">
    <source>
        <dbReference type="EMBL" id="KAJ4827873.1"/>
    </source>
</evidence>
<feature type="compositionally biased region" description="Low complexity" evidence="1">
    <location>
        <begin position="165"/>
        <end position="175"/>
    </location>
</feature>
<protein>
    <submittedName>
        <fullName evidence="2">Uncharacterized protein</fullName>
    </submittedName>
</protein>
<organism evidence="2 3">
    <name type="scientific">Turnera subulata</name>
    <dbReference type="NCBI Taxonomy" id="218843"/>
    <lineage>
        <taxon>Eukaryota</taxon>
        <taxon>Viridiplantae</taxon>
        <taxon>Streptophyta</taxon>
        <taxon>Embryophyta</taxon>
        <taxon>Tracheophyta</taxon>
        <taxon>Spermatophyta</taxon>
        <taxon>Magnoliopsida</taxon>
        <taxon>eudicotyledons</taxon>
        <taxon>Gunneridae</taxon>
        <taxon>Pentapetalae</taxon>
        <taxon>rosids</taxon>
        <taxon>fabids</taxon>
        <taxon>Malpighiales</taxon>
        <taxon>Passifloraceae</taxon>
        <taxon>Turnera</taxon>
    </lineage>
</organism>
<feature type="region of interest" description="Disordered" evidence="1">
    <location>
        <begin position="128"/>
        <end position="261"/>
    </location>
</feature>
<dbReference type="AlphaFoldDB" id="A0A9Q0FAE7"/>
<feature type="compositionally biased region" description="Polar residues" evidence="1">
    <location>
        <begin position="1"/>
        <end position="21"/>
    </location>
</feature>
<proteinExistence type="predicted"/>
<feature type="region of interest" description="Disordered" evidence="1">
    <location>
        <begin position="1"/>
        <end position="32"/>
    </location>
</feature>
<gene>
    <name evidence="2" type="ORF">Tsubulata_036227</name>
</gene>
<comment type="caution">
    <text evidence="2">The sequence shown here is derived from an EMBL/GenBank/DDBJ whole genome shotgun (WGS) entry which is preliminary data.</text>
</comment>
<feature type="compositionally biased region" description="Low complexity" evidence="1">
    <location>
        <begin position="128"/>
        <end position="147"/>
    </location>
</feature>
<sequence length="261" mass="27729">MTQPSEVGTQNMPTVPTNTAVSRKRGRPIGATSARKTRVLNNVAMDGSVGVQATAKVPTQAQNTVEENMRNVNPPQPRLPSRGRGVTRPNRGRRLNFEGRGVFVAESGFMVENPGTRYQRIIHIPSTRRATSTNNNNNDAFSSQQSSVLNAPGTNNVDGISSIPSIGRESSTIRGSGRGTRGRGRPRGSRVRRGRVAANATPSPSRAYSLRSTTTNAAPSPNRTYTLNAAPNPTHASILPATNARGRGRGRGRGGSRGNGN</sequence>
<accession>A0A9Q0FAE7</accession>
<feature type="compositionally biased region" description="Basic residues" evidence="1">
    <location>
        <begin position="180"/>
        <end position="195"/>
    </location>
</feature>
<feature type="region of interest" description="Disordered" evidence="1">
    <location>
        <begin position="69"/>
        <end position="92"/>
    </location>
</feature>
<feature type="compositionally biased region" description="Polar residues" evidence="1">
    <location>
        <begin position="200"/>
        <end position="235"/>
    </location>
</feature>
<feature type="compositionally biased region" description="Polar residues" evidence="1">
    <location>
        <begin position="148"/>
        <end position="164"/>
    </location>
</feature>
<dbReference type="EMBL" id="JAKUCV010006315">
    <property type="protein sequence ID" value="KAJ4827873.1"/>
    <property type="molecule type" value="Genomic_DNA"/>
</dbReference>
<keyword evidence="3" id="KW-1185">Reference proteome</keyword>
<reference evidence="2" key="2">
    <citation type="journal article" date="2023" name="Plants (Basel)">
        <title>Annotation of the Turnera subulata (Passifloraceae) Draft Genome Reveals the S-Locus Evolved after the Divergence of Turneroideae from Passifloroideae in a Stepwise Manner.</title>
        <authorList>
            <person name="Henning P.M."/>
            <person name="Roalson E.H."/>
            <person name="Mir W."/>
            <person name="McCubbin A.G."/>
            <person name="Shore J.S."/>
        </authorList>
    </citation>
    <scope>NUCLEOTIDE SEQUENCE</scope>
    <source>
        <strain evidence="2">F60SS</strain>
    </source>
</reference>